<proteinExistence type="predicted"/>
<organism evidence="2 3">
    <name type="scientific">Microcystis aeruginosa Ma_MB_S_20031200_S102</name>
    <dbReference type="NCBI Taxonomy" id="2486254"/>
    <lineage>
        <taxon>Bacteria</taxon>
        <taxon>Bacillati</taxon>
        <taxon>Cyanobacteriota</taxon>
        <taxon>Cyanophyceae</taxon>
        <taxon>Oscillatoriophycideae</taxon>
        <taxon>Chroococcales</taxon>
        <taxon>Microcystaceae</taxon>
        <taxon>Microcystis</taxon>
    </lineage>
</organism>
<gene>
    <name evidence="2" type="ORF">EWV92_06710</name>
</gene>
<protein>
    <submittedName>
        <fullName evidence="2">Uncharacterized protein</fullName>
    </submittedName>
</protein>
<reference evidence="2 3" key="1">
    <citation type="submission" date="2019-01" db="EMBL/GenBank/DDBJ databases">
        <title>Coherence of Microcystis species and biogeography revealed through population genomics.</title>
        <authorList>
            <person name="Perez-Carrascal O.M."/>
            <person name="Terrat Y."/>
            <person name="Giani A."/>
            <person name="Fortin N."/>
            <person name="Tromas N."/>
            <person name="Shapiro B.J."/>
        </authorList>
    </citation>
    <scope>NUCLEOTIDE SEQUENCE [LARGE SCALE GENOMIC DNA]</scope>
    <source>
        <strain evidence="2">Ma_MB_S_20031200_S102</strain>
    </source>
</reference>
<accession>A0A552EXE3</accession>
<feature type="compositionally biased region" description="Polar residues" evidence="1">
    <location>
        <begin position="1"/>
        <end position="21"/>
    </location>
</feature>
<name>A0A552EXE3_MICAE</name>
<dbReference type="AlphaFoldDB" id="A0A552EXE3"/>
<dbReference type="Proteomes" id="UP000317708">
    <property type="component" value="Unassembled WGS sequence"/>
</dbReference>
<evidence type="ECO:0000313" key="3">
    <source>
        <dbReference type="Proteomes" id="UP000317708"/>
    </source>
</evidence>
<evidence type="ECO:0000256" key="1">
    <source>
        <dbReference type="SAM" id="MobiDB-lite"/>
    </source>
</evidence>
<feature type="region of interest" description="Disordered" evidence="1">
    <location>
        <begin position="1"/>
        <end position="27"/>
    </location>
</feature>
<sequence>MADQNTTTNAETNASCPSTIDSPELQDKDIWSSYDNTFGKYAFHGGMEGYLENKDPSPESPQQECFYDDSGNLIDENHQYAGMRGTANEYDGHKGDSSELWNHFYNDSGGIWENGGEAFATSVESYYDSVEDYVSDVYDSVEDYVADAFE</sequence>
<comment type="caution">
    <text evidence="2">The sequence shown here is derived from an EMBL/GenBank/DDBJ whole genome shotgun (WGS) entry which is preliminary data.</text>
</comment>
<evidence type="ECO:0000313" key="2">
    <source>
        <dbReference type="EMBL" id="TRU39141.1"/>
    </source>
</evidence>
<dbReference type="EMBL" id="SFBI01000067">
    <property type="protein sequence ID" value="TRU39141.1"/>
    <property type="molecule type" value="Genomic_DNA"/>
</dbReference>